<dbReference type="SUPFAM" id="SSF54909">
    <property type="entry name" value="Dimeric alpha+beta barrel"/>
    <property type="match status" value="2"/>
</dbReference>
<sequence length="236" mass="26601">MATVRQFTFLKRKPGLTVEDFTSAWGNGHASRLLANETFWSSAAGYRQNRVLPAIAEFTPEPLWDGVVQIELADKTSAPDLIRYDPFARNAGLEEEDFVDPEQMVQFVAEAKVVLDGPARGIKILSLPRRKAGLSPAEFSRHYREVHGALVARNEAFKKYANRYVQHHARPETVKATAGFVPYDGISEFWFDSLDHAWAAWAAPSYMAELRADEKNFVGSPPSHRLLVEEVLFPRL</sequence>
<evidence type="ECO:0000259" key="1">
    <source>
        <dbReference type="Pfam" id="PF07110"/>
    </source>
</evidence>
<feature type="domain" description="EthD" evidence="1">
    <location>
        <begin position="131"/>
        <end position="219"/>
    </location>
</feature>
<dbReference type="AlphaFoldDB" id="A0A942IB84"/>
<dbReference type="NCBIfam" id="TIGR02118">
    <property type="entry name" value="EthD family reductase"/>
    <property type="match status" value="1"/>
</dbReference>
<proteinExistence type="predicted"/>
<dbReference type="Pfam" id="PF07110">
    <property type="entry name" value="EthD"/>
    <property type="match status" value="1"/>
</dbReference>
<accession>A0A942IB84</accession>
<dbReference type="RefSeq" id="WP_188257597.1">
    <property type="nucleotide sequence ID" value="NZ_JABVCF010000018.1"/>
</dbReference>
<evidence type="ECO:0000313" key="3">
    <source>
        <dbReference type="Proteomes" id="UP000680348"/>
    </source>
</evidence>
<dbReference type="Proteomes" id="UP000680348">
    <property type="component" value="Unassembled WGS sequence"/>
</dbReference>
<dbReference type="InterPro" id="IPR009799">
    <property type="entry name" value="EthD_dom"/>
</dbReference>
<reference evidence="2" key="1">
    <citation type="submission" date="2021-04" db="EMBL/GenBank/DDBJ databases">
        <title>Pseudaminobacter soli sp. nov., isolated from paddy soil contaminated by heavy metals.</title>
        <authorList>
            <person name="Zhang K."/>
        </authorList>
    </citation>
    <scope>NUCLEOTIDE SEQUENCE</scope>
    <source>
        <strain evidence="2">19-2017</strain>
    </source>
</reference>
<dbReference type="InterPro" id="IPR011008">
    <property type="entry name" value="Dimeric_a/b-barrel"/>
</dbReference>
<evidence type="ECO:0000313" key="2">
    <source>
        <dbReference type="EMBL" id="MBS3652040.1"/>
    </source>
</evidence>
<comment type="caution">
    <text evidence="2">The sequence shown here is derived from an EMBL/GenBank/DDBJ whole genome shotgun (WGS) entry which is preliminary data.</text>
</comment>
<dbReference type="Gene3D" id="3.30.70.100">
    <property type="match status" value="2"/>
</dbReference>
<dbReference type="EMBL" id="JAGWCR010000018">
    <property type="protein sequence ID" value="MBS3652040.1"/>
    <property type="molecule type" value="Genomic_DNA"/>
</dbReference>
<keyword evidence="3" id="KW-1185">Reference proteome</keyword>
<organism evidence="2 3">
    <name type="scientific">Pseudaminobacter soli</name>
    <name type="common">ex Zhang et al. 2022</name>
    <dbReference type="NCBI Taxonomy" id="2831468"/>
    <lineage>
        <taxon>Bacteria</taxon>
        <taxon>Pseudomonadati</taxon>
        <taxon>Pseudomonadota</taxon>
        <taxon>Alphaproteobacteria</taxon>
        <taxon>Hyphomicrobiales</taxon>
        <taxon>Phyllobacteriaceae</taxon>
        <taxon>Pseudaminobacter</taxon>
    </lineage>
</organism>
<dbReference type="GO" id="GO:0016491">
    <property type="term" value="F:oxidoreductase activity"/>
    <property type="evidence" value="ECO:0007669"/>
    <property type="project" value="InterPro"/>
</dbReference>
<gene>
    <name evidence="2" type="ORF">KEU06_25880</name>
</gene>
<protein>
    <submittedName>
        <fullName evidence="2">EthD domain-containing protein</fullName>
    </submittedName>
</protein>
<name>A0A942IB84_9HYPH</name>